<sequence length="40" mass="4086">MRQSILKLAAIAAIAASLSGCIIIAKDSDPKLTSAQSATR</sequence>
<dbReference type="PROSITE" id="PS51257">
    <property type="entry name" value="PROKAR_LIPOPROTEIN"/>
    <property type="match status" value="1"/>
</dbReference>
<keyword evidence="2" id="KW-1185">Reference proteome</keyword>
<dbReference type="RefSeq" id="WP_272743038.1">
    <property type="nucleotide sequence ID" value="NZ_JAQQKV010000001.1"/>
</dbReference>
<proteinExistence type="predicted"/>
<accession>A0ABT5HEN5</accession>
<comment type="caution">
    <text evidence="1">The sequence shown here is derived from an EMBL/GenBank/DDBJ whole genome shotgun (WGS) entry which is preliminary data.</text>
</comment>
<protein>
    <submittedName>
        <fullName evidence="1">Uncharacterized protein</fullName>
    </submittedName>
</protein>
<gene>
    <name evidence="1" type="ORF">PQU98_01085</name>
</gene>
<dbReference type="EMBL" id="JAQQKV010000001">
    <property type="protein sequence ID" value="MDC7674716.1"/>
    <property type="molecule type" value="Genomic_DNA"/>
</dbReference>
<name>A0ABT5HEN5_9CAUL</name>
<evidence type="ECO:0000313" key="1">
    <source>
        <dbReference type="EMBL" id="MDC7674716.1"/>
    </source>
</evidence>
<evidence type="ECO:0000313" key="2">
    <source>
        <dbReference type="Proteomes" id="UP001218579"/>
    </source>
</evidence>
<reference evidence="1 2" key="1">
    <citation type="submission" date="2023-01" db="EMBL/GenBank/DDBJ databases">
        <title>Novel species of the genus Asticcacaulis isolated from rivers.</title>
        <authorList>
            <person name="Lu H."/>
        </authorList>
    </citation>
    <scope>NUCLEOTIDE SEQUENCE [LARGE SCALE GENOMIC DNA]</scope>
    <source>
        <strain evidence="1 2">LKC15W</strain>
    </source>
</reference>
<dbReference type="Proteomes" id="UP001218579">
    <property type="component" value="Unassembled WGS sequence"/>
</dbReference>
<organism evidence="1 2">
    <name type="scientific">Asticcacaulis machinosus</name>
    <dbReference type="NCBI Taxonomy" id="2984211"/>
    <lineage>
        <taxon>Bacteria</taxon>
        <taxon>Pseudomonadati</taxon>
        <taxon>Pseudomonadota</taxon>
        <taxon>Alphaproteobacteria</taxon>
        <taxon>Caulobacterales</taxon>
        <taxon>Caulobacteraceae</taxon>
        <taxon>Asticcacaulis</taxon>
    </lineage>
</organism>